<protein>
    <submittedName>
        <fullName evidence="1">Uncharacterized protein</fullName>
    </submittedName>
</protein>
<gene>
    <name evidence="1" type="ORF">KC571_02435</name>
</gene>
<evidence type="ECO:0000313" key="2">
    <source>
        <dbReference type="Proteomes" id="UP000701698"/>
    </source>
</evidence>
<reference evidence="1" key="1">
    <citation type="submission" date="2020-04" db="EMBL/GenBank/DDBJ databases">
        <authorList>
            <person name="Zhang T."/>
        </authorList>
    </citation>
    <scope>NUCLEOTIDE SEQUENCE</scope>
    <source>
        <strain evidence="1">HKST-UBA01</strain>
    </source>
</reference>
<dbReference type="AlphaFoldDB" id="A0A955RQ56"/>
<reference evidence="1" key="2">
    <citation type="journal article" date="2021" name="Microbiome">
        <title>Successional dynamics and alternative stable states in a saline activated sludge microbial community over 9 years.</title>
        <authorList>
            <person name="Wang Y."/>
            <person name="Ye J."/>
            <person name="Ju F."/>
            <person name="Liu L."/>
            <person name="Boyd J.A."/>
            <person name="Deng Y."/>
            <person name="Parks D.H."/>
            <person name="Jiang X."/>
            <person name="Yin X."/>
            <person name="Woodcroft B.J."/>
            <person name="Tyson G.W."/>
            <person name="Hugenholtz P."/>
            <person name="Polz M.F."/>
            <person name="Zhang T."/>
        </authorList>
    </citation>
    <scope>NUCLEOTIDE SEQUENCE</scope>
    <source>
        <strain evidence="1">HKST-UBA01</strain>
    </source>
</reference>
<accession>A0A955RQ56</accession>
<dbReference type="Proteomes" id="UP000701698">
    <property type="component" value="Unassembled WGS sequence"/>
</dbReference>
<name>A0A955RQ56_UNCKA</name>
<feature type="non-terminal residue" evidence="1">
    <location>
        <position position="63"/>
    </location>
</feature>
<sequence>MTTLHPLFEGKPVMLHVSHHMGYGREMLVTPGISFDSGGLQVGIYAKIADPETPDTIETAFFW</sequence>
<dbReference type="EMBL" id="JAGQKX010000050">
    <property type="protein sequence ID" value="MCA9390238.1"/>
    <property type="molecule type" value="Genomic_DNA"/>
</dbReference>
<comment type="caution">
    <text evidence="1">The sequence shown here is derived from an EMBL/GenBank/DDBJ whole genome shotgun (WGS) entry which is preliminary data.</text>
</comment>
<evidence type="ECO:0000313" key="1">
    <source>
        <dbReference type="EMBL" id="MCA9390238.1"/>
    </source>
</evidence>
<proteinExistence type="predicted"/>
<organism evidence="1 2">
    <name type="scientific">candidate division WWE3 bacterium</name>
    <dbReference type="NCBI Taxonomy" id="2053526"/>
    <lineage>
        <taxon>Bacteria</taxon>
        <taxon>Katanobacteria</taxon>
    </lineage>
</organism>